<comment type="similarity">
    <text evidence="1">Belongs to the methylthioribose kinase family.</text>
</comment>
<sequence length="420" mass="46484">MSLSTPAGYHALDERTVLDFLDGVPDLRARLGGSPESWAVQEVGDGNLNMVFLVDGPDGSLCVKQSLPYVRAAGESWPLPLDRAFYEQAYYRAVGPHVEGLTPHFYYYEPALYALVMEKLSPHIILRRGLIEGRRYPDVARHVGDYAARACFATSDFGLTIEEKAELNATFARNTSLIRITAEVVFTDPLSTSPRNRWTSPELDDLARTFRADSALKATVADWGWRFLTNGEALIHGDLHSGSVMVTETDTRVMDPEFSFVGPIGFDVGAFIANLVMNFFAQPGHASASDDRRAQADWVLDQVPVFWDAFESRFLSLLETGSRGDVYTAGLFTSPADQQALATQRRAILDKIFGDAVAYAGVKTIRRILGFAHNADFERITDHAKRAPLETKSIQLARRFLLEPESFRTAADIVAAARAI</sequence>
<organism evidence="9 10">
    <name type="scientific">Kaistia dalseonensis</name>
    <dbReference type="NCBI Taxonomy" id="410840"/>
    <lineage>
        <taxon>Bacteria</taxon>
        <taxon>Pseudomonadati</taxon>
        <taxon>Pseudomonadota</taxon>
        <taxon>Alphaproteobacteria</taxon>
        <taxon>Hyphomicrobiales</taxon>
        <taxon>Kaistiaceae</taxon>
        <taxon>Kaistia</taxon>
    </lineage>
</organism>
<keyword evidence="10" id="KW-1185">Reference proteome</keyword>
<evidence type="ECO:0000256" key="1">
    <source>
        <dbReference type="ARBA" id="ARBA00010165"/>
    </source>
</evidence>
<dbReference type="EC" id="2.7.1.100" evidence="3"/>
<keyword evidence="4 9" id="KW-0808">Transferase</keyword>
<feature type="domain" description="Aminoglycoside phosphotransferase" evidence="8">
    <location>
        <begin position="40"/>
        <end position="285"/>
    </location>
</feature>
<evidence type="ECO:0000313" key="10">
    <source>
        <dbReference type="Proteomes" id="UP001241603"/>
    </source>
</evidence>
<dbReference type="Proteomes" id="UP001241603">
    <property type="component" value="Unassembled WGS sequence"/>
</dbReference>
<dbReference type="Gene3D" id="3.30.200.20">
    <property type="entry name" value="Phosphorylase Kinase, domain 1"/>
    <property type="match status" value="1"/>
</dbReference>
<dbReference type="InterPro" id="IPR011009">
    <property type="entry name" value="Kinase-like_dom_sf"/>
</dbReference>
<name>A0ABU0HAV2_9HYPH</name>
<dbReference type="EMBL" id="JAUSVO010000005">
    <property type="protein sequence ID" value="MDQ0439395.1"/>
    <property type="molecule type" value="Genomic_DNA"/>
</dbReference>
<evidence type="ECO:0000259" key="8">
    <source>
        <dbReference type="Pfam" id="PF01636"/>
    </source>
</evidence>
<dbReference type="InterPro" id="IPR002575">
    <property type="entry name" value="Aminoglycoside_PTrfase"/>
</dbReference>
<dbReference type="NCBIfam" id="TIGR01767">
    <property type="entry name" value="MTRK"/>
    <property type="match status" value="1"/>
</dbReference>
<evidence type="ECO:0000256" key="2">
    <source>
        <dbReference type="ARBA" id="ARBA00011738"/>
    </source>
</evidence>
<dbReference type="PANTHER" id="PTHR34273:SF2">
    <property type="entry name" value="METHYLTHIORIBOSE KINASE"/>
    <property type="match status" value="1"/>
</dbReference>
<comment type="caution">
    <text evidence="9">The sequence shown here is derived from an EMBL/GenBank/DDBJ whole genome shotgun (WGS) entry which is preliminary data.</text>
</comment>
<accession>A0ABU0HAV2</accession>
<keyword evidence="7" id="KW-0067">ATP-binding</keyword>
<evidence type="ECO:0000256" key="6">
    <source>
        <dbReference type="ARBA" id="ARBA00022777"/>
    </source>
</evidence>
<keyword evidence="6 9" id="KW-0418">Kinase</keyword>
<gene>
    <name evidence="9" type="ORF">QO014_003796</name>
</gene>
<evidence type="ECO:0000256" key="5">
    <source>
        <dbReference type="ARBA" id="ARBA00022741"/>
    </source>
</evidence>
<dbReference type="PIRSF" id="PIRSF031134">
    <property type="entry name" value="MTRK"/>
    <property type="match status" value="1"/>
</dbReference>
<reference evidence="9 10" key="1">
    <citation type="submission" date="2023-07" db="EMBL/GenBank/DDBJ databases">
        <title>Genomic Encyclopedia of Type Strains, Phase IV (KMG-IV): sequencing the most valuable type-strain genomes for metagenomic binning, comparative biology and taxonomic classification.</title>
        <authorList>
            <person name="Goeker M."/>
        </authorList>
    </citation>
    <scope>NUCLEOTIDE SEQUENCE [LARGE SCALE GENOMIC DNA]</scope>
    <source>
        <strain evidence="9 10">B6-8</strain>
    </source>
</reference>
<dbReference type="SUPFAM" id="SSF56112">
    <property type="entry name" value="Protein kinase-like (PK-like)"/>
    <property type="match status" value="1"/>
</dbReference>
<dbReference type="InterPro" id="IPR009212">
    <property type="entry name" value="Methylthioribose_kinase"/>
</dbReference>
<dbReference type="GO" id="GO:0046522">
    <property type="term" value="F:S-methyl-5-thioribose kinase activity"/>
    <property type="evidence" value="ECO:0007669"/>
    <property type="project" value="UniProtKB-EC"/>
</dbReference>
<dbReference type="Gene3D" id="3.90.1200.10">
    <property type="match status" value="1"/>
</dbReference>
<proteinExistence type="inferred from homology"/>
<evidence type="ECO:0000313" key="9">
    <source>
        <dbReference type="EMBL" id="MDQ0439395.1"/>
    </source>
</evidence>
<evidence type="ECO:0000256" key="7">
    <source>
        <dbReference type="ARBA" id="ARBA00022840"/>
    </source>
</evidence>
<evidence type="ECO:0000256" key="3">
    <source>
        <dbReference type="ARBA" id="ARBA00012128"/>
    </source>
</evidence>
<dbReference type="Pfam" id="PF01636">
    <property type="entry name" value="APH"/>
    <property type="match status" value="1"/>
</dbReference>
<evidence type="ECO:0000256" key="4">
    <source>
        <dbReference type="ARBA" id="ARBA00022679"/>
    </source>
</evidence>
<dbReference type="PANTHER" id="PTHR34273">
    <property type="entry name" value="METHYLTHIORIBOSE KINASE"/>
    <property type="match status" value="1"/>
</dbReference>
<dbReference type="RefSeq" id="WP_266350280.1">
    <property type="nucleotide sequence ID" value="NZ_JAPKNG010000005.1"/>
</dbReference>
<protein>
    <recommendedName>
        <fullName evidence="3">S-methyl-5-thioribose kinase</fullName>
        <ecNumber evidence="3">2.7.1.100</ecNumber>
    </recommendedName>
</protein>
<keyword evidence="5" id="KW-0547">Nucleotide-binding</keyword>
<comment type="subunit">
    <text evidence="2">Homodimer.</text>
</comment>